<name>A0AAD3CJM1_9STRA</name>
<protein>
    <submittedName>
        <fullName evidence="2">Uncharacterized protein</fullName>
    </submittedName>
</protein>
<feature type="region of interest" description="Disordered" evidence="1">
    <location>
        <begin position="150"/>
        <end position="211"/>
    </location>
</feature>
<organism evidence="2 3">
    <name type="scientific">Chaetoceros tenuissimus</name>
    <dbReference type="NCBI Taxonomy" id="426638"/>
    <lineage>
        <taxon>Eukaryota</taxon>
        <taxon>Sar</taxon>
        <taxon>Stramenopiles</taxon>
        <taxon>Ochrophyta</taxon>
        <taxon>Bacillariophyta</taxon>
        <taxon>Coscinodiscophyceae</taxon>
        <taxon>Chaetocerotophycidae</taxon>
        <taxon>Chaetocerotales</taxon>
        <taxon>Chaetocerotaceae</taxon>
        <taxon>Chaetoceros</taxon>
    </lineage>
</organism>
<dbReference type="Proteomes" id="UP001054902">
    <property type="component" value="Unassembled WGS sequence"/>
</dbReference>
<feature type="region of interest" description="Disordered" evidence="1">
    <location>
        <begin position="74"/>
        <end position="93"/>
    </location>
</feature>
<feature type="compositionally biased region" description="Low complexity" evidence="1">
    <location>
        <begin position="74"/>
        <end position="84"/>
    </location>
</feature>
<feature type="compositionally biased region" description="Basic and acidic residues" evidence="1">
    <location>
        <begin position="180"/>
        <end position="190"/>
    </location>
</feature>
<gene>
    <name evidence="2" type="ORF">CTEN210_02463</name>
</gene>
<feature type="compositionally biased region" description="Polar residues" evidence="1">
    <location>
        <begin position="35"/>
        <end position="57"/>
    </location>
</feature>
<accession>A0AAD3CJM1</accession>
<feature type="compositionally biased region" description="Polar residues" evidence="1">
    <location>
        <begin position="1"/>
        <end position="10"/>
    </location>
</feature>
<evidence type="ECO:0000313" key="2">
    <source>
        <dbReference type="EMBL" id="GFH45989.1"/>
    </source>
</evidence>
<reference evidence="2 3" key="1">
    <citation type="journal article" date="2021" name="Sci. Rep.">
        <title>The genome of the diatom Chaetoceros tenuissimus carries an ancient integrated fragment of an extant virus.</title>
        <authorList>
            <person name="Hongo Y."/>
            <person name="Kimura K."/>
            <person name="Takaki Y."/>
            <person name="Yoshida Y."/>
            <person name="Baba S."/>
            <person name="Kobayashi G."/>
            <person name="Nagasaki K."/>
            <person name="Hano T."/>
            <person name="Tomaru Y."/>
        </authorList>
    </citation>
    <scope>NUCLEOTIDE SEQUENCE [LARGE SCALE GENOMIC DNA]</scope>
    <source>
        <strain evidence="2 3">NIES-3715</strain>
    </source>
</reference>
<sequence>MTKGAHNTKNLAVLAASQAAHQQHHAAPKDLPQDANPNTEPLRMISSSNSTKTQNPIASLPISEPVKDIAVASTNVTSTSSNSSLKRKHEEMDPEQAFIKEILPDIPLIMYGAGDVHPDKIDPASAELVAILAAQYVKKLTAAAVDAHDILTDGNGGKLPPEPYQEYKKKQVDPSNWDEEQTKPRIRNQEIKAQSAAEDDEDDSSNDLEQKPKECFVKGVDIYPNRIREPHSTIPSTIGLQSFVFPLCNDAEVYAKIMKMKQAKKDIDEVLIDSSIMEFIKGEEIKGDDGEEEYQHLSDSVYRWVNSATESALSAGGTIAEVAEATAKANARDEARRKEMARKLVGRTKVSIGIPGLEEFLSPMITCLKWATEEENIPQDVEKE</sequence>
<evidence type="ECO:0000256" key="1">
    <source>
        <dbReference type="SAM" id="MobiDB-lite"/>
    </source>
</evidence>
<dbReference type="EMBL" id="BLLK01000022">
    <property type="protein sequence ID" value="GFH45989.1"/>
    <property type="molecule type" value="Genomic_DNA"/>
</dbReference>
<feature type="region of interest" description="Disordered" evidence="1">
    <location>
        <begin position="1"/>
        <end position="62"/>
    </location>
</feature>
<keyword evidence="3" id="KW-1185">Reference proteome</keyword>
<comment type="caution">
    <text evidence="2">The sequence shown here is derived from an EMBL/GenBank/DDBJ whole genome shotgun (WGS) entry which is preliminary data.</text>
</comment>
<evidence type="ECO:0000313" key="3">
    <source>
        <dbReference type="Proteomes" id="UP001054902"/>
    </source>
</evidence>
<dbReference type="AlphaFoldDB" id="A0AAD3CJM1"/>
<feature type="compositionally biased region" description="Acidic residues" evidence="1">
    <location>
        <begin position="197"/>
        <end position="206"/>
    </location>
</feature>
<proteinExistence type="predicted"/>